<protein>
    <submittedName>
        <fullName evidence="4">Uncharacterized protein</fullName>
    </submittedName>
</protein>
<evidence type="ECO:0000313" key="3">
    <source>
        <dbReference type="EMBL" id="CAB4188027.1"/>
    </source>
</evidence>
<dbReference type="EMBL" id="LR796970">
    <property type="protein sequence ID" value="CAB4178697.1"/>
    <property type="molecule type" value="Genomic_DNA"/>
</dbReference>
<evidence type="ECO:0000313" key="4">
    <source>
        <dbReference type="EMBL" id="CAB4220302.1"/>
    </source>
</evidence>
<evidence type="ECO:0000313" key="2">
    <source>
        <dbReference type="EMBL" id="CAB4178697.1"/>
    </source>
</evidence>
<sequence length="134" mass="14810">MASKSARTLISEAMQDLGVVADQESMTDTQGNYGFRKLNDLLAGFESEGIRYAHTDLASLDTTVNVPDGQLRNVGLMLQREIAGAYGVPLSDDDRDAIHKAKMALQAFYYVPITTAPEMALRRRQYGRFNFSNG</sequence>
<dbReference type="InterPro" id="IPR038258">
    <property type="entry name" value="Gp4_sf"/>
</dbReference>
<organism evidence="4">
    <name type="scientific">uncultured Caudovirales phage</name>
    <dbReference type="NCBI Taxonomy" id="2100421"/>
    <lineage>
        <taxon>Viruses</taxon>
        <taxon>Duplodnaviria</taxon>
        <taxon>Heunggongvirae</taxon>
        <taxon>Uroviricota</taxon>
        <taxon>Caudoviricetes</taxon>
        <taxon>Peduoviridae</taxon>
        <taxon>Maltschvirus</taxon>
        <taxon>Maltschvirus maltsch</taxon>
    </lineage>
</organism>
<gene>
    <name evidence="2" type="ORF">UFOVP1020_38</name>
    <name evidence="3" type="ORF">UFOVP1170_33</name>
    <name evidence="4" type="ORF">UFOVP1621_12</name>
    <name evidence="1" type="ORF">UFOVP512_43</name>
</gene>
<proteinExistence type="predicted"/>
<dbReference type="EMBL" id="LR797500">
    <property type="protein sequence ID" value="CAB4220302.1"/>
    <property type="molecule type" value="Genomic_DNA"/>
</dbReference>
<accession>A0A6J5SXJ3</accession>
<dbReference type="EMBL" id="LR797115">
    <property type="protein sequence ID" value="CAB4188027.1"/>
    <property type="molecule type" value="Genomic_DNA"/>
</dbReference>
<dbReference type="Gene3D" id="1.10.3230.20">
    <property type="entry name" value="P22 tail accessory factor (Gp4)"/>
    <property type="match status" value="1"/>
</dbReference>
<evidence type="ECO:0000313" key="1">
    <source>
        <dbReference type="EMBL" id="CAB4147759.1"/>
    </source>
</evidence>
<name>A0A6J5SXJ3_9CAUD</name>
<dbReference type="EMBL" id="LR796488">
    <property type="protein sequence ID" value="CAB4147759.1"/>
    <property type="molecule type" value="Genomic_DNA"/>
</dbReference>
<reference evidence="4" key="1">
    <citation type="submission" date="2020-05" db="EMBL/GenBank/DDBJ databases">
        <authorList>
            <person name="Chiriac C."/>
            <person name="Salcher M."/>
            <person name="Ghai R."/>
            <person name="Kavagutti S V."/>
        </authorList>
    </citation>
    <scope>NUCLEOTIDE SEQUENCE</scope>
</reference>